<dbReference type="EMBL" id="ABEU02000011">
    <property type="status" value="NOT_ANNOTATED_CDS"/>
    <property type="molecule type" value="Genomic_DNA"/>
</dbReference>
<dbReference type="PANTHER" id="PTHR43173">
    <property type="entry name" value="ABC1 FAMILY PROTEIN"/>
    <property type="match status" value="1"/>
</dbReference>
<dbReference type="InterPro" id="IPR051130">
    <property type="entry name" value="Mito_struct-func_regulator"/>
</dbReference>
<keyword evidence="3" id="KW-1185">Reference proteome</keyword>
<dbReference type="Gramene" id="Pp3c11_23020V3.2">
    <property type="protein sequence ID" value="Pp3c11_23020V3.2"/>
    <property type="gene ID" value="Pp3c11_23020"/>
</dbReference>
<reference evidence="2" key="3">
    <citation type="submission" date="2020-12" db="UniProtKB">
        <authorList>
            <consortium name="EnsemblPlants"/>
        </authorList>
    </citation>
    <scope>IDENTIFICATION</scope>
</reference>
<evidence type="ECO:0000313" key="3">
    <source>
        <dbReference type="Proteomes" id="UP000006727"/>
    </source>
</evidence>
<dbReference type="InParanoid" id="A0A7I4A9F0"/>
<sequence>MRSSTLNKCPNQTIQQVRDVFMAELGLYPNDVPSAIAFISWNLVKFSLHSDKCVMVALTHLNLTEFSVFCFFLAVFAEFSKVPLASTSLAQVHLARLFDGRKVAVKVQHTHLTDTSQADIHTVNFIVHVGHRLFPELDYRHEPWIILEVDFMREGKNAQQCVKKIAKMSPPIAPYIAVPEVYWEISTRLMCMEFMGGMAVSDSKAMKEVGIKPQEVAELSLVFANVDGIESYSLKLGAGEDYTLFASVMTMRPWRKVVDKSHDHLQFSIEQEDVDEIQDYAAASLREVAELLRRLPRVILLLLNTNDCLRAVDNALMKTINDAQYQRGEDRGSQKISPKRHCFGLK</sequence>
<dbReference type="Pfam" id="PF03109">
    <property type="entry name" value="ABC1"/>
    <property type="match status" value="1"/>
</dbReference>
<name>A0A7I4A9F0_PHYPA</name>
<feature type="domain" description="ABC1 atypical kinase-like" evidence="1">
    <location>
        <begin position="74"/>
        <end position="220"/>
    </location>
</feature>
<dbReference type="AlphaFoldDB" id="A0A7I4A9F0"/>
<dbReference type="Proteomes" id="UP000006727">
    <property type="component" value="Chromosome 11"/>
</dbReference>
<dbReference type="InterPro" id="IPR011009">
    <property type="entry name" value="Kinase-like_dom_sf"/>
</dbReference>
<dbReference type="SUPFAM" id="SSF56112">
    <property type="entry name" value="Protein kinase-like (PK-like)"/>
    <property type="match status" value="1"/>
</dbReference>
<evidence type="ECO:0000259" key="1">
    <source>
        <dbReference type="Pfam" id="PF03109"/>
    </source>
</evidence>
<dbReference type="GO" id="GO:0055088">
    <property type="term" value="P:lipid homeostasis"/>
    <property type="evidence" value="ECO:0000318"/>
    <property type="project" value="GO_Central"/>
</dbReference>
<organism evidence="2 3">
    <name type="scientific">Physcomitrium patens</name>
    <name type="common">Spreading-leaved earth moss</name>
    <name type="synonym">Physcomitrella patens</name>
    <dbReference type="NCBI Taxonomy" id="3218"/>
    <lineage>
        <taxon>Eukaryota</taxon>
        <taxon>Viridiplantae</taxon>
        <taxon>Streptophyta</taxon>
        <taxon>Embryophyta</taxon>
        <taxon>Bryophyta</taxon>
        <taxon>Bryophytina</taxon>
        <taxon>Bryopsida</taxon>
        <taxon>Funariidae</taxon>
        <taxon>Funariales</taxon>
        <taxon>Funariaceae</taxon>
        <taxon>Physcomitrium</taxon>
    </lineage>
</organism>
<protein>
    <recommendedName>
        <fullName evidence="1">ABC1 atypical kinase-like domain-containing protein</fullName>
    </recommendedName>
</protein>
<dbReference type="GO" id="GO:0005743">
    <property type="term" value="C:mitochondrial inner membrane"/>
    <property type="evidence" value="ECO:0000318"/>
    <property type="project" value="GO_Central"/>
</dbReference>
<dbReference type="GO" id="GO:0007005">
    <property type="term" value="P:mitochondrion organization"/>
    <property type="evidence" value="ECO:0000318"/>
    <property type="project" value="GO_Central"/>
</dbReference>
<dbReference type="EnsemblPlants" id="Pp3c11_23020V3.2">
    <property type="protein sequence ID" value="Pp3c11_23020V3.2"/>
    <property type="gene ID" value="Pp3c11_23020"/>
</dbReference>
<proteinExistence type="predicted"/>
<evidence type="ECO:0000313" key="2">
    <source>
        <dbReference type="EnsemblPlants" id="Pp3c11_23020V3.2"/>
    </source>
</evidence>
<accession>A0A7I4A9F0</accession>
<dbReference type="InterPro" id="IPR004147">
    <property type="entry name" value="ABC1_dom"/>
</dbReference>
<reference evidence="2 3" key="1">
    <citation type="journal article" date="2008" name="Science">
        <title>The Physcomitrella genome reveals evolutionary insights into the conquest of land by plants.</title>
        <authorList>
            <person name="Rensing S."/>
            <person name="Lang D."/>
            <person name="Zimmer A."/>
            <person name="Terry A."/>
            <person name="Salamov A."/>
            <person name="Shapiro H."/>
            <person name="Nishiyama T."/>
            <person name="Perroud P.-F."/>
            <person name="Lindquist E."/>
            <person name="Kamisugi Y."/>
            <person name="Tanahashi T."/>
            <person name="Sakakibara K."/>
            <person name="Fujita T."/>
            <person name="Oishi K."/>
            <person name="Shin-I T."/>
            <person name="Kuroki Y."/>
            <person name="Toyoda A."/>
            <person name="Suzuki Y."/>
            <person name="Hashimoto A."/>
            <person name="Yamaguchi K."/>
            <person name="Sugano A."/>
            <person name="Kohara Y."/>
            <person name="Fujiyama A."/>
            <person name="Anterola A."/>
            <person name="Aoki S."/>
            <person name="Ashton N."/>
            <person name="Barbazuk W.B."/>
            <person name="Barker E."/>
            <person name="Bennetzen J."/>
            <person name="Bezanilla M."/>
            <person name="Blankenship R."/>
            <person name="Cho S.H."/>
            <person name="Dutcher S."/>
            <person name="Estelle M."/>
            <person name="Fawcett J.A."/>
            <person name="Gundlach H."/>
            <person name="Hanada K."/>
            <person name="Heyl A."/>
            <person name="Hicks K.A."/>
            <person name="Hugh J."/>
            <person name="Lohr M."/>
            <person name="Mayer K."/>
            <person name="Melkozernov A."/>
            <person name="Murata T."/>
            <person name="Nelson D."/>
            <person name="Pils B."/>
            <person name="Prigge M."/>
            <person name="Reiss B."/>
            <person name="Renner T."/>
            <person name="Rombauts S."/>
            <person name="Rushton P."/>
            <person name="Sanderfoot A."/>
            <person name="Schween G."/>
            <person name="Shiu S.-H."/>
            <person name="Stueber K."/>
            <person name="Theodoulou F.L."/>
            <person name="Tu H."/>
            <person name="Van de Peer Y."/>
            <person name="Verrier P.J."/>
            <person name="Waters E."/>
            <person name="Wood A."/>
            <person name="Yang L."/>
            <person name="Cove D."/>
            <person name="Cuming A."/>
            <person name="Hasebe M."/>
            <person name="Lucas S."/>
            <person name="Mishler D.B."/>
            <person name="Reski R."/>
            <person name="Grigoriev I."/>
            <person name="Quatrano R.S."/>
            <person name="Boore J.L."/>
        </authorList>
    </citation>
    <scope>NUCLEOTIDE SEQUENCE [LARGE SCALE GENOMIC DNA]</scope>
    <source>
        <strain evidence="2 3">cv. Gransden 2004</strain>
    </source>
</reference>
<reference evidence="2 3" key="2">
    <citation type="journal article" date="2018" name="Plant J.">
        <title>The Physcomitrella patens chromosome-scale assembly reveals moss genome structure and evolution.</title>
        <authorList>
            <person name="Lang D."/>
            <person name="Ullrich K.K."/>
            <person name="Murat F."/>
            <person name="Fuchs J."/>
            <person name="Jenkins J."/>
            <person name="Haas F.B."/>
            <person name="Piednoel M."/>
            <person name="Gundlach H."/>
            <person name="Van Bel M."/>
            <person name="Meyberg R."/>
            <person name="Vives C."/>
            <person name="Morata J."/>
            <person name="Symeonidi A."/>
            <person name="Hiss M."/>
            <person name="Muchero W."/>
            <person name="Kamisugi Y."/>
            <person name="Saleh O."/>
            <person name="Blanc G."/>
            <person name="Decker E.L."/>
            <person name="van Gessel N."/>
            <person name="Grimwood J."/>
            <person name="Hayes R.D."/>
            <person name="Graham S.W."/>
            <person name="Gunter L.E."/>
            <person name="McDaniel S.F."/>
            <person name="Hoernstein S.N.W."/>
            <person name="Larsson A."/>
            <person name="Li F.W."/>
            <person name="Perroud P.F."/>
            <person name="Phillips J."/>
            <person name="Ranjan P."/>
            <person name="Rokshar D.S."/>
            <person name="Rothfels C.J."/>
            <person name="Schneider L."/>
            <person name="Shu S."/>
            <person name="Stevenson D.W."/>
            <person name="Thummler F."/>
            <person name="Tillich M."/>
            <person name="Villarreal Aguilar J.C."/>
            <person name="Widiez T."/>
            <person name="Wong G.K."/>
            <person name="Wymore A."/>
            <person name="Zhang Y."/>
            <person name="Zimmer A.D."/>
            <person name="Quatrano R.S."/>
            <person name="Mayer K.F.X."/>
            <person name="Goodstein D."/>
            <person name="Casacuberta J.M."/>
            <person name="Vandepoele K."/>
            <person name="Reski R."/>
            <person name="Cuming A.C."/>
            <person name="Tuskan G.A."/>
            <person name="Maumus F."/>
            <person name="Salse J."/>
            <person name="Schmutz J."/>
            <person name="Rensing S.A."/>
        </authorList>
    </citation>
    <scope>NUCLEOTIDE SEQUENCE [LARGE SCALE GENOMIC DNA]</scope>
    <source>
        <strain evidence="2 3">cv. Gransden 2004</strain>
    </source>
</reference>
<dbReference type="PANTHER" id="PTHR43173:SF19">
    <property type="entry name" value="AARF DOMAIN-CONTAINING PROTEIN KINASE 1"/>
    <property type="match status" value="1"/>
</dbReference>